<comment type="caution">
    <text evidence="3">The sequence shown here is derived from an EMBL/GenBank/DDBJ whole genome shotgun (WGS) entry which is preliminary data.</text>
</comment>
<dbReference type="InterPro" id="IPR010985">
    <property type="entry name" value="Ribbon_hlx_hlx"/>
</dbReference>
<gene>
    <name evidence="3" type="ORF">HNP25_003464</name>
</gene>
<accession>A0A841ER80</accession>
<evidence type="ECO:0000256" key="1">
    <source>
        <dbReference type="ARBA" id="ARBA00022649"/>
    </source>
</evidence>
<dbReference type="AlphaFoldDB" id="A0A841ER80"/>
<comment type="similarity">
    <text evidence="2">Belongs to the TacA antitoxin family.</text>
</comment>
<keyword evidence="4" id="KW-1185">Reference proteome</keyword>
<organism evidence="3 4">
    <name type="scientific">Arcicella rosea</name>
    <dbReference type="NCBI Taxonomy" id="502909"/>
    <lineage>
        <taxon>Bacteria</taxon>
        <taxon>Pseudomonadati</taxon>
        <taxon>Bacteroidota</taxon>
        <taxon>Cytophagia</taxon>
        <taxon>Cytophagales</taxon>
        <taxon>Flectobacillaceae</taxon>
        <taxon>Arcicella</taxon>
    </lineage>
</organism>
<dbReference type="Pfam" id="PF08681">
    <property type="entry name" value="TacA1"/>
    <property type="match status" value="1"/>
</dbReference>
<dbReference type="SUPFAM" id="SSF47598">
    <property type="entry name" value="Ribbon-helix-helix"/>
    <property type="match status" value="1"/>
</dbReference>
<proteinExistence type="inferred from homology"/>
<evidence type="ECO:0000256" key="2">
    <source>
        <dbReference type="ARBA" id="ARBA00049988"/>
    </source>
</evidence>
<evidence type="ECO:0000313" key="4">
    <source>
        <dbReference type="Proteomes" id="UP000524404"/>
    </source>
</evidence>
<dbReference type="Proteomes" id="UP000524404">
    <property type="component" value="Unassembled WGS sequence"/>
</dbReference>
<reference evidence="3 4" key="1">
    <citation type="submission" date="2020-08" db="EMBL/GenBank/DDBJ databases">
        <title>Functional genomics of gut bacteria from endangered species of beetles.</title>
        <authorList>
            <person name="Carlos-Shanley C."/>
        </authorList>
    </citation>
    <scope>NUCLEOTIDE SEQUENCE [LARGE SCALE GENOMIC DNA]</scope>
    <source>
        <strain evidence="3 4">S00070</strain>
    </source>
</reference>
<protein>
    <submittedName>
        <fullName evidence="3">Uncharacterized protein (DUF1778 family)</fullName>
    </submittedName>
</protein>
<dbReference type="EMBL" id="JACHKT010000029">
    <property type="protein sequence ID" value="MBB6004794.1"/>
    <property type="molecule type" value="Genomic_DNA"/>
</dbReference>
<keyword evidence="1" id="KW-1277">Toxin-antitoxin system</keyword>
<dbReference type="Gene3D" id="1.20.5.780">
    <property type="entry name" value="Single helix bin"/>
    <property type="match status" value="1"/>
</dbReference>
<dbReference type="GO" id="GO:0006355">
    <property type="term" value="P:regulation of DNA-templated transcription"/>
    <property type="evidence" value="ECO:0007669"/>
    <property type="project" value="InterPro"/>
</dbReference>
<dbReference type="PANTHER" id="PTHR35401:SF2">
    <property type="entry name" value="ABC-TYPE TRANSPORT SYSTEM"/>
    <property type="match status" value="1"/>
</dbReference>
<sequence length="101" mass="11650">MGTIINDRIDVRISKEQKEFVKYASEISGFKNLSEFIIYCINKQANEIILENNLILKSLEDKRVFVDAILNPPQPNSKLKRAQLNYKKFIEQNASSDSEIS</sequence>
<dbReference type="PANTHER" id="PTHR35401">
    <property type="entry name" value="COPG FAMILY HELIX-TURN-HELIX PROTEIN-RELATED-RELATED"/>
    <property type="match status" value="1"/>
</dbReference>
<name>A0A841ER80_9BACT</name>
<evidence type="ECO:0000313" key="3">
    <source>
        <dbReference type="EMBL" id="MBB6004794.1"/>
    </source>
</evidence>
<dbReference type="RefSeq" id="WP_184136041.1">
    <property type="nucleotide sequence ID" value="NZ_JACHKT010000029.1"/>
</dbReference>
<dbReference type="InterPro" id="IPR014795">
    <property type="entry name" value="TacA_1-like"/>
</dbReference>